<dbReference type="InterPro" id="IPR036689">
    <property type="entry name" value="ESAT-6-like_sf"/>
</dbReference>
<dbReference type="AlphaFoldDB" id="A0A8H1QPA2"/>
<dbReference type="Proteomes" id="UP000298111">
    <property type="component" value="Unassembled WGS sequence"/>
</dbReference>
<proteinExistence type="predicted"/>
<sequence>MDLQALSDATTEVGHVSTEIAGYMRTISALATQLHDHWDGPAYLSFGSVQQWFQHTEKQLHDLLDEIVRRMKISYDNFRQAEAANFANLLGSEQQLAGTPQPSRPREVYVLEHAGADGAPVDGGAGREGPRVLLPAPEGVTGPFKPETVPLDEYLSGAGGDGSAGVDAGGAVPSLPREEWVVEHVNPDGTPVDGGAGQGEGGAVPSLPREEWVVEHVNPDGTPVDGGAGQGEGGGVPSLPREEWVVEHVNADGTPVGGVGSGGGDQGAAASVAEGAHEEGPRVLLPAPEGVTGPFKPETVPLDEYLSGAGAAGAGGDGSAGADAGGGVPSLPREEWVIEHVNADGTPVTEPSPGDGGGQG</sequence>
<accession>A0A8H1QPA2</accession>
<dbReference type="EMBL" id="RCIY01000065">
    <property type="protein sequence ID" value="TGG81623.1"/>
    <property type="molecule type" value="Genomic_DNA"/>
</dbReference>
<comment type="caution">
    <text evidence="2">The sequence shown here is derived from an EMBL/GenBank/DDBJ whole genome shotgun (WGS) entry which is preliminary data.</text>
</comment>
<evidence type="ECO:0000256" key="1">
    <source>
        <dbReference type="SAM" id="MobiDB-lite"/>
    </source>
</evidence>
<feature type="region of interest" description="Disordered" evidence="1">
    <location>
        <begin position="116"/>
        <end position="143"/>
    </location>
</feature>
<evidence type="ECO:0000313" key="3">
    <source>
        <dbReference type="Proteomes" id="UP000298111"/>
    </source>
</evidence>
<protein>
    <submittedName>
        <fullName evidence="2">WXG100 family type VII secretion target</fullName>
    </submittedName>
</protein>
<dbReference type="SUPFAM" id="SSF140453">
    <property type="entry name" value="EsxAB dimer-like"/>
    <property type="match status" value="1"/>
</dbReference>
<feature type="region of interest" description="Disordered" evidence="1">
    <location>
        <begin position="341"/>
        <end position="360"/>
    </location>
</feature>
<feature type="compositionally biased region" description="Gly residues" evidence="1">
    <location>
        <begin position="255"/>
        <end position="266"/>
    </location>
</feature>
<organism evidence="2 3">
    <name type="scientific">Streptomyces albus</name>
    <dbReference type="NCBI Taxonomy" id="1888"/>
    <lineage>
        <taxon>Bacteria</taxon>
        <taxon>Bacillati</taxon>
        <taxon>Actinomycetota</taxon>
        <taxon>Actinomycetes</taxon>
        <taxon>Kitasatosporales</taxon>
        <taxon>Streptomycetaceae</taxon>
        <taxon>Streptomyces</taxon>
    </lineage>
</organism>
<gene>
    <name evidence="2" type="ORF">D8771_19705</name>
</gene>
<feature type="region of interest" description="Disordered" evidence="1">
    <location>
        <begin position="253"/>
        <end position="334"/>
    </location>
</feature>
<name>A0A8H1QPA2_9ACTN</name>
<reference evidence="2 3" key="1">
    <citation type="submission" date="2018-10" db="EMBL/GenBank/DDBJ databases">
        <title>Isolation of pseudouridimycin from Streptomyces albus DSM 40763.</title>
        <authorList>
            <person name="Rosenqvist P."/>
            <person name="Metsae-Ketelae M."/>
            <person name="Virta P."/>
        </authorList>
    </citation>
    <scope>NUCLEOTIDE SEQUENCE [LARGE SCALE GENOMIC DNA]</scope>
    <source>
        <strain evidence="2 3">DSM 40763</strain>
    </source>
</reference>
<feature type="compositionally biased region" description="Gly residues" evidence="1">
    <location>
        <begin position="310"/>
        <end position="328"/>
    </location>
</feature>
<evidence type="ECO:0000313" key="2">
    <source>
        <dbReference type="EMBL" id="TGG81623.1"/>
    </source>
</evidence>
<dbReference type="Gene3D" id="1.10.287.1060">
    <property type="entry name" value="ESAT-6-like"/>
    <property type="match status" value="1"/>
</dbReference>